<dbReference type="Proteomes" id="UP001140510">
    <property type="component" value="Unassembled WGS sequence"/>
</dbReference>
<gene>
    <name evidence="2" type="ORF">N0V91_006295</name>
</gene>
<evidence type="ECO:0000313" key="2">
    <source>
        <dbReference type="EMBL" id="KAJ4403782.1"/>
    </source>
</evidence>
<name>A0A9W8ZB59_9PLEO</name>
<dbReference type="SUPFAM" id="SSF81383">
    <property type="entry name" value="F-box domain"/>
    <property type="match status" value="1"/>
</dbReference>
<feature type="region of interest" description="Disordered" evidence="1">
    <location>
        <begin position="19"/>
        <end position="60"/>
    </location>
</feature>
<sequence length="385" mass="43728">MLKRRIEFTKRRNDASNCEANYNVGADADNRDDEENIESTDHEDDSSDFEDDRSSGYNPDILSPKSVEWIGVCRCLALNMDRFETDGVGKAFISGHGSPDGLGYFMVHQIGTDMASPSADIVDPNDTGATEHPCYYSFNPGETAAFPFHDACLEIFARSLGLRDAKIENDVLYDVMESHRSASDSVRYLDLDYTHLEGAEQFWQCYSSLEYCVADPSPTSGLVKIVQDSMPMELLSSRPSAFDFLHKVRHDPLDMLPFAVIHNIFEHIDINDALALRQASWHVFQWTRSDTIGFGKQMIRLHLSPWFWEVDDFVSSIDDPAFDFTRFFLWLEAVTEPKVGMEGPFLGIANRWRIWDTCRQLHHLLTGAGLQGHTFRIVGHEPPIK</sequence>
<dbReference type="AlphaFoldDB" id="A0A9W8ZB59"/>
<comment type="caution">
    <text evidence="2">The sequence shown here is derived from an EMBL/GenBank/DDBJ whole genome shotgun (WGS) entry which is preliminary data.</text>
</comment>
<keyword evidence="3" id="KW-1185">Reference proteome</keyword>
<feature type="compositionally biased region" description="Acidic residues" evidence="1">
    <location>
        <begin position="30"/>
        <end position="51"/>
    </location>
</feature>
<evidence type="ECO:0008006" key="4">
    <source>
        <dbReference type="Google" id="ProtNLM"/>
    </source>
</evidence>
<protein>
    <recommendedName>
        <fullName evidence="4">F-box domain-containing protein</fullName>
    </recommendedName>
</protein>
<dbReference type="InterPro" id="IPR036047">
    <property type="entry name" value="F-box-like_dom_sf"/>
</dbReference>
<dbReference type="EMBL" id="JAPEVA010000048">
    <property type="protein sequence ID" value="KAJ4403782.1"/>
    <property type="molecule type" value="Genomic_DNA"/>
</dbReference>
<proteinExistence type="predicted"/>
<accession>A0A9W8ZB59</accession>
<dbReference type="OrthoDB" id="9984533at2759"/>
<organism evidence="2 3">
    <name type="scientific">Didymella pomorum</name>
    <dbReference type="NCBI Taxonomy" id="749634"/>
    <lineage>
        <taxon>Eukaryota</taxon>
        <taxon>Fungi</taxon>
        <taxon>Dikarya</taxon>
        <taxon>Ascomycota</taxon>
        <taxon>Pezizomycotina</taxon>
        <taxon>Dothideomycetes</taxon>
        <taxon>Pleosporomycetidae</taxon>
        <taxon>Pleosporales</taxon>
        <taxon>Pleosporineae</taxon>
        <taxon>Didymellaceae</taxon>
        <taxon>Didymella</taxon>
    </lineage>
</organism>
<evidence type="ECO:0000313" key="3">
    <source>
        <dbReference type="Proteomes" id="UP001140510"/>
    </source>
</evidence>
<evidence type="ECO:0000256" key="1">
    <source>
        <dbReference type="SAM" id="MobiDB-lite"/>
    </source>
</evidence>
<reference evidence="2" key="1">
    <citation type="submission" date="2022-10" db="EMBL/GenBank/DDBJ databases">
        <title>Tapping the CABI collections for fungal endophytes: first genome assemblies for Collariella, Neodidymelliopsis, Ascochyta clinopodiicola, Didymella pomorum, Didymosphaeria variabile, Neocosmospora piperis and Neocucurbitaria cava.</title>
        <authorList>
            <person name="Hill R."/>
        </authorList>
    </citation>
    <scope>NUCLEOTIDE SEQUENCE</scope>
    <source>
        <strain evidence="2">IMI 355091</strain>
    </source>
</reference>